<feature type="domain" description="Anti-CBASS protein Acb1-like N-terminal" evidence="1">
    <location>
        <begin position="97"/>
        <end position="434"/>
    </location>
</feature>
<dbReference type="EMBL" id="BK016237">
    <property type="protein sequence ID" value="DAG04009.1"/>
    <property type="molecule type" value="Genomic_DNA"/>
</dbReference>
<reference evidence="2" key="1">
    <citation type="journal article" date="2021" name="Proc. Natl. Acad. Sci. U.S.A.">
        <title>A Catalog of Tens of Thousands of Viruses from Human Metagenomes Reveals Hidden Associations with Chronic Diseases.</title>
        <authorList>
            <person name="Tisza M.J."/>
            <person name="Buck C.B."/>
        </authorList>
    </citation>
    <scope>NUCLEOTIDE SEQUENCE</scope>
    <source>
        <strain evidence="2">CtbEa13</strain>
    </source>
</reference>
<sequence length="497" mass="56735">MTNDSNNVQMSDGLANQNSVNVARLTNALNSVDDMHAPTLEERVHDTLTKVQDAAKNSTSVRDEYGNSLAAIGTDDKASKFTHYSFDNDTLNWSLWLALYNDSWVFRRAIDKPAQDEIRCGVTLQGTYDKDAIYRRLKNARFDMIQLLQWGGLFGGSIAVMMFDNVKDEEYALPMSRQKISQAKTMKFYVVDRWYGVSPTYDDMVTEMADIDFGKPKFYNVTFADNRTIKVHHSYVLRYEHRVAPKLVKNGMLQGWGYAEGSHILNELSRDDKLKGSIQSLIDKSLIEVIKMSGMRGVFMGADADNENQLRKRLEMVNWGRSFNSLTFLDKDDDYQMNSYSGLAGLSDLLEKNMWLISAALEMQGVLFGDLKQGFANDGEALERYAETIMGRCESYVRPVYAKLIKVCMWLENMDEKVEFEFNSLIADKQDKDALKSMQDFIQLCSTMLNDGVITLKQYAIGIKNYTQKGVIDFELDPNTIEELDKKMSEEMESLQI</sequence>
<evidence type="ECO:0000313" key="2">
    <source>
        <dbReference type="EMBL" id="DAG04009.1"/>
    </source>
</evidence>
<evidence type="ECO:0000259" key="1">
    <source>
        <dbReference type="Pfam" id="PF06381"/>
    </source>
</evidence>
<organism evidence="2">
    <name type="scientific">Myoviridae sp. ctbEa13</name>
    <dbReference type="NCBI Taxonomy" id="2825136"/>
    <lineage>
        <taxon>Viruses</taxon>
        <taxon>Duplodnaviria</taxon>
        <taxon>Heunggongvirae</taxon>
        <taxon>Uroviricota</taxon>
        <taxon>Caudoviricetes</taxon>
    </lineage>
</organism>
<accession>A0A8S5VB67</accession>
<dbReference type="Pfam" id="PF06381">
    <property type="entry name" value="Phage_portal_3"/>
    <property type="match status" value="1"/>
</dbReference>
<name>A0A8S5VB67_9CAUD</name>
<proteinExistence type="predicted"/>
<protein>
    <submittedName>
        <fullName evidence="2">Portal</fullName>
    </submittedName>
</protein>
<dbReference type="InterPro" id="IPR024459">
    <property type="entry name" value="Acb1-like_N"/>
</dbReference>